<organism evidence="2 3">
    <name type="scientific">Pseudocohnilembus persalinus</name>
    <name type="common">Ciliate</name>
    <dbReference type="NCBI Taxonomy" id="266149"/>
    <lineage>
        <taxon>Eukaryota</taxon>
        <taxon>Sar</taxon>
        <taxon>Alveolata</taxon>
        <taxon>Ciliophora</taxon>
        <taxon>Intramacronucleata</taxon>
        <taxon>Oligohymenophorea</taxon>
        <taxon>Scuticociliatia</taxon>
        <taxon>Philasterida</taxon>
        <taxon>Pseudocohnilembidae</taxon>
        <taxon>Pseudocohnilembus</taxon>
    </lineage>
</organism>
<feature type="compositionally biased region" description="Polar residues" evidence="1">
    <location>
        <begin position="167"/>
        <end position="178"/>
    </location>
</feature>
<protein>
    <submittedName>
        <fullName evidence="2">Uncharacterized protein</fullName>
    </submittedName>
</protein>
<dbReference type="Proteomes" id="UP000054937">
    <property type="component" value="Unassembled WGS sequence"/>
</dbReference>
<accession>A0A0V0QKJ3</accession>
<name>A0A0V0QKJ3_PSEPJ</name>
<gene>
    <name evidence="2" type="ORF">PPERSA_01825</name>
</gene>
<sequence length="189" mass="22097">MDKQQNQGNYQKSNEDESQNTKTYNKAQKCQDIIKISCVKLYSAMKFSAQFFKKKIEKIRKPQKGIQLQEHQLTEQSKEAIPGREFQMNIQDLTMNLEENFVDQDNNSNNDTDNRENDQDEQNNSFQNQSQMSIQNKKQSNLSSSGKKSNNSSNNSKSNSNSKTKNQFQDLNTYSFHTDYTEKEQNEYL</sequence>
<evidence type="ECO:0000313" key="3">
    <source>
        <dbReference type="Proteomes" id="UP000054937"/>
    </source>
</evidence>
<evidence type="ECO:0000313" key="2">
    <source>
        <dbReference type="EMBL" id="KRX02708.1"/>
    </source>
</evidence>
<comment type="caution">
    <text evidence="2">The sequence shown here is derived from an EMBL/GenBank/DDBJ whole genome shotgun (WGS) entry which is preliminary data.</text>
</comment>
<dbReference type="InParanoid" id="A0A0V0QKJ3"/>
<feature type="region of interest" description="Disordered" evidence="1">
    <location>
        <begin position="102"/>
        <end position="189"/>
    </location>
</feature>
<feature type="compositionally biased region" description="Low complexity" evidence="1">
    <location>
        <begin position="122"/>
        <end position="166"/>
    </location>
</feature>
<evidence type="ECO:0000256" key="1">
    <source>
        <dbReference type="SAM" id="MobiDB-lite"/>
    </source>
</evidence>
<dbReference type="EMBL" id="LDAU01000153">
    <property type="protein sequence ID" value="KRX02708.1"/>
    <property type="molecule type" value="Genomic_DNA"/>
</dbReference>
<keyword evidence="3" id="KW-1185">Reference proteome</keyword>
<feature type="compositionally biased region" description="Polar residues" evidence="1">
    <location>
        <begin position="1"/>
        <end position="12"/>
    </location>
</feature>
<dbReference type="AlphaFoldDB" id="A0A0V0QKJ3"/>
<reference evidence="2 3" key="1">
    <citation type="journal article" date="2015" name="Sci. Rep.">
        <title>Genome of the facultative scuticociliatosis pathogen Pseudocohnilembus persalinus provides insight into its virulence through horizontal gene transfer.</title>
        <authorList>
            <person name="Xiong J."/>
            <person name="Wang G."/>
            <person name="Cheng J."/>
            <person name="Tian M."/>
            <person name="Pan X."/>
            <person name="Warren A."/>
            <person name="Jiang C."/>
            <person name="Yuan D."/>
            <person name="Miao W."/>
        </authorList>
    </citation>
    <scope>NUCLEOTIDE SEQUENCE [LARGE SCALE GENOMIC DNA]</scope>
    <source>
        <strain evidence="2">36N120E</strain>
    </source>
</reference>
<proteinExistence type="predicted"/>
<feature type="region of interest" description="Disordered" evidence="1">
    <location>
        <begin position="63"/>
        <end position="82"/>
    </location>
</feature>
<feature type="compositionally biased region" description="Basic and acidic residues" evidence="1">
    <location>
        <begin position="72"/>
        <end position="82"/>
    </location>
</feature>
<feature type="compositionally biased region" description="Basic and acidic residues" evidence="1">
    <location>
        <begin position="179"/>
        <end position="189"/>
    </location>
</feature>
<feature type="region of interest" description="Disordered" evidence="1">
    <location>
        <begin position="1"/>
        <end position="27"/>
    </location>
</feature>